<feature type="repeat" description="PPR" evidence="2">
    <location>
        <begin position="342"/>
        <end position="376"/>
    </location>
</feature>
<keyword evidence="4" id="KW-1185">Reference proteome</keyword>
<dbReference type="Pfam" id="PF20431">
    <property type="entry name" value="E_motif"/>
    <property type="match status" value="1"/>
</dbReference>
<dbReference type="Proteomes" id="UP001327560">
    <property type="component" value="Chromosome 9"/>
</dbReference>
<organism evidence="3 4">
    <name type="scientific">Canna indica</name>
    <name type="common">Indian-shot</name>
    <dbReference type="NCBI Taxonomy" id="4628"/>
    <lineage>
        <taxon>Eukaryota</taxon>
        <taxon>Viridiplantae</taxon>
        <taxon>Streptophyta</taxon>
        <taxon>Embryophyta</taxon>
        <taxon>Tracheophyta</taxon>
        <taxon>Spermatophyta</taxon>
        <taxon>Magnoliopsida</taxon>
        <taxon>Liliopsida</taxon>
        <taxon>Zingiberales</taxon>
        <taxon>Cannaceae</taxon>
        <taxon>Canna</taxon>
    </lineage>
</organism>
<gene>
    <name evidence="3" type="ORF">Cni_G29420</name>
</gene>
<dbReference type="FunFam" id="1.25.40.10:FF:000989">
    <property type="entry name" value="Pentatricopeptide repeat-containing protein At1g31430"/>
    <property type="match status" value="1"/>
</dbReference>
<feature type="repeat" description="PPR" evidence="2">
    <location>
        <begin position="111"/>
        <end position="144"/>
    </location>
</feature>
<name>A0AAQ3L6S5_9LILI</name>
<dbReference type="EMBL" id="CP136898">
    <property type="protein sequence ID" value="WOL20615.1"/>
    <property type="molecule type" value="Genomic_DNA"/>
</dbReference>
<dbReference type="Pfam" id="PF13041">
    <property type="entry name" value="PPR_2"/>
    <property type="match status" value="4"/>
</dbReference>
<dbReference type="Gene3D" id="1.25.40.10">
    <property type="entry name" value="Tetratricopeptide repeat domain"/>
    <property type="match status" value="3"/>
</dbReference>
<dbReference type="PANTHER" id="PTHR47926:SF489">
    <property type="entry name" value="PENTATRICOPEPTIDE REPEAT-CONTAINING PROTEIN"/>
    <property type="match status" value="1"/>
</dbReference>
<sequence>MSFVMGPVILHAVLHKTSWYFLSKLVYCSLATFSSSTYTHTRRLSKQACISLLQRCVSMKQLKQIHCQILITSLHRSRDIIDDLLVFCTLSDFGDLNYAAKLFVTLEDEPSLFLYNLMIKAFAKKSFRDALLLFHEMRNRGISPDNFTYPIVLKSMAALRMASDIRKTHIVIIKSGFEFDSFTRNSLLDAYANVGHIEMSRILFDEMPIKDVISWNSMINAYVKCNMFKDAISLYHKMEREGVKPDEATVVSTLSACTALGNLELGERIHLLVKKQLRFSITLGNALLDMYTKCGPLDMARRFFDVMPCKNVISWTTMVSGYVKRGDLGEARQLFVQSPVRDVVLWTALINGYVQYNQFDEALVLFREMQLKGIKPDKFTVVSILTVCASLGALEQGRWIHGYIKDNRIRVDTVLGTALIDMYAKCGCIDKSLEIFSIVERRDAAIWTSIIYGLAMNGEIDKALELFSEMTRVGTTPDDITFVGVLSACSHGGLVDEGRKYFRAMKEMYHIEPKLEHYGCFIDLLGRAGLLVEAEGIIRNIPKGIIRDVLPLWGSLLGACRIHGNVEMGERLAKEILELQSGNSGIHTLIANIFAAADRWEDVNKVRREMKDLGIKKTPGCSSIEVNGVIREFLVRDTSYPENREIYLLLHSLSRVMDLEQKLEMENFILYDDCS</sequence>
<dbReference type="NCBIfam" id="TIGR00756">
    <property type="entry name" value="PPR"/>
    <property type="match status" value="5"/>
</dbReference>
<dbReference type="InterPro" id="IPR046848">
    <property type="entry name" value="E_motif"/>
</dbReference>
<dbReference type="GO" id="GO:0003723">
    <property type="term" value="F:RNA binding"/>
    <property type="evidence" value="ECO:0007669"/>
    <property type="project" value="InterPro"/>
</dbReference>
<proteinExistence type="predicted"/>
<dbReference type="AlphaFoldDB" id="A0AAQ3L6S5"/>
<dbReference type="InterPro" id="IPR046960">
    <property type="entry name" value="PPR_At4g14850-like_plant"/>
</dbReference>
<evidence type="ECO:0000313" key="3">
    <source>
        <dbReference type="EMBL" id="WOL20615.1"/>
    </source>
</evidence>
<accession>A0AAQ3L6S5</accession>
<dbReference type="FunFam" id="1.25.40.10:FF:000348">
    <property type="entry name" value="Pentatricopeptide repeat-containing protein chloroplastic"/>
    <property type="match status" value="1"/>
</dbReference>
<dbReference type="PROSITE" id="PS51375">
    <property type="entry name" value="PPR"/>
    <property type="match status" value="5"/>
</dbReference>
<dbReference type="FunFam" id="1.25.40.10:FF:000427">
    <property type="entry name" value="Pentatricopeptide repeat-containing protein chloroplastic"/>
    <property type="match status" value="1"/>
</dbReference>
<reference evidence="3 4" key="1">
    <citation type="submission" date="2023-10" db="EMBL/GenBank/DDBJ databases">
        <title>Chromosome-scale genome assembly provides insights into flower coloration mechanisms of Canna indica.</title>
        <authorList>
            <person name="Li C."/>
        </authorList>
    </citation>
    <scope>NUCLEOTIDE SEQUENCE [LARGE SCALE GENOMIC DNA]</scope>
    <source>
        <tissue evidence="3">Flower</tissue>
    </source>
</reference>
<evidence type="ECO:0000256" key="2">
    <source>
        <dbReference type="PROSITE-ProRule" id="PRU00708"/>
    </source>
</evidence>
<feature type="repeat" description="PPR" evidence="2">
    <location>
        <begin position="443"/>
        <end position="477"/>
    </location>
</feature>
<feature type="repeat" description="PPR" evidence="2">
    <location>
        <begin position="311"/>
        <end position="341"/>
    </location>
</feature>
<dbReference type="InterPro" id="IPR011990">
    <property type="entry name" value="TPR-like_helical_dom_sf"/>
</dbReference>
<keyword evidence="1" id="KW-0677">Repeat</keyword>
<evidence type="ECO:0000313" key="4">
    <source>
        <dbReference type="Proteomes" id="UP001327560"/>
    </source>
</evidence>
<dbReference type="PANTHER" id="PTHR47926">
    <property type="entry name" value="PENTATRICOPEPTIDE REPEAT-CONTAINING PROTEIN"/>
    <property type="match status" value="1"/>
</dbReference>
<dbReference type="GO" id="GO:0009451">
    <property type="term" value="P:RNA modification"/>
    <property type="evidence" value="ECO:0007669"/>
    <property type="project" value="InterPro"/>
</dbReference>
<dbReference type="Pfam" id="PF01535">
    <property type="entry name" value="PPR"/>
    <property type="match status" value="4"/>
</dbReference>
<dbReference type="InterPro" id="IPR002885">
    <property type="entry name" value="PPR_rpt"/>
</dbReference>
<feature type="repeat" description="PPR" evidence="2">
    <location>
        <begin position="211"/>
        <end position="245"/>
    </location>
</feature>
<evidence type="ECO:0000256" key="1">
    <source>
        <dbReference type="ARBA" id="ARBA00022737"/>
    </source>
</evidence>
<protein>
    <submittedName>
        <fullName evidence="3">Uncharacterized protein</fullName>
    </submittedName>
</protein>